<dbReference type="Proteomes" id="UP000095286">
    <property type="component" value="Unplaced"/>
</dbReference>
<evidence type="ECO:0000313" key="2">
    <source>
        <dbReference type="WBParaSite" id="RSKR_0000853000.1"/>
    </source>
</evidence>
<evidence type="ECO:0000313" key="1">
    <source>
        <dbReference type="Proteomes" id="UP000095286"/>
    </source>
</evidence>
<proteinExistence type="predicted"/>
<accession>A0AC35U6Z8</accession>
<name>A0AC35U6Z8_9BILA</name>
<protein>
    <submittedName>
        <fullName evidence="2">Activin_recp domain-containing protein</fullName>
    </submittedName>
</protein>
<sequence>MQYFNLIFLINGYIVLTQALECYFGRSNLTSKDLTPQTCVSVGNGVIVEYCAKLNVGGDTIRECDALNQCATLGATCRVNLIYSGLHGELCCCKGDRCNGGASIKSNYQGTFFILTLVTTLASYYFIGVTFI</sequence>
<dbReference type="WBParaSite" id="RSKR_0000853000.1">
    <property type="protein sequence ID" value="RSKR_0000853000.1"/>
    <property type="gene ID" value="RSKR_0000853000"/>
</dbReference>
<organism evidence="1 2">
    <name type="scientific">Rhabditophanes sp. KR3021</name>
    <dbReference type="NCBI Taxonomy" id="114890"/>
    <lineage>
        <taxon>Eukaryota</taxon>
        <taxon>Metazoa</taxon>
        <taxon>Ecdysozoa</taxon>
        <taxon>Nematoda</taxon>
        <taxon>Chromadorea</taxon>
        <taxon>Rhabditida</taxon>
        <taxon>Tylenchina</taxon>
        <taxon>Panagrolaimomorpha</taxon>
        <taxon>Strongyloidoidea</taxon>
        <taxon>Alloionematidae</taxon>
        <taxon>Rhabditophanes</taxon>
    </lineage>
</organism>
<reference evidence="2" key="1">
    <citation type="submission" date="2016-11" db="UniProtKB">
        <authorList>
            <consortium name="WormBaseParasite"/>
        </authorList>
    </citation>
    <scope>IDENTIFICATION</scope>
    <source>
        <strain evidence="2">KR3021</strain>
    </source>
</reference>